<evidence type="ECO:0000313" key="3">
    <source>
        <dbReference type="Proteomes" id="UP000690515"/>
    </source>
</evidence>
<comment type="caution">
    <text evidence="2">The sequence shown here is derived from an EMBL/GenBank/DDBJ whole genome shotgun (WGS) entry which is preliminary data.</text>
</comment>
<organism evidence="2 3">
    <name type="scientific">Zooshikella harenae</name>
    <dbReference type="NCBI Taxonomy" id="2827238"/>
    <lineage>
        <taxon>Bacteria</taxon>
        <taxon>Pseudomonadati</taxon>
        <taxon>Pseudomonadota</taxon>
        <taxon>Gammaproteobacteria</taxon>
        <taxon>Oceanospirillales</taxon>
        <taxon>Zooshikellaceae</taxon>
        <taxon>Zooshikella</taxon>
    </lineage>
</organism>
<evidence type="ECO:0000256" key="1">
    <source>
        <dbReference type="SAM" id="SignalP"/>
    </source>
</evidence>
<gene>
    <name evidence="2" type="ORF">KCG35_18545</name>
</gene>
<dbReference type="Proteomes" id="UP000690515">
    <property type="component" value="Unassembled WGS sequence"/>
</dbReference>
<reference evidence="2 3" key="1">
    <citation type="submission" date="2021-04" db="EMBL/GenBank/DDBJ databases">
        <authorList>
            <person name="Pira H."/>
            <person name="Risdian C."/>
            <person name="Wink J."/>
        </authorList>
    </citation>
    <scope>NUCLEOTIDE SEQUENCE [LARGE SCALE GENOMIC DNA]</scope>
    <source>
        <strain evidence="2 3">WH53</strain>
    </source>
</reference>
<protein>
    <submittedName>
        <fullName evidence="2">SH3 domain-containing protein</fullName>
    </submittedName>
</protein>
<sequence length="121" mass="13814">MLKKVLITIGLCCCVLNAWAEADGPDFWKVHDVAADDRLNIRQQPSWQSSKLGAIPPNEQCLPNIKCTGGLTFEEATTLSETEKETLRKQRPRWCKIRYQNITGWVAAKYLRESSSDHCYQ</sequence>
<dbReference type="RefSeq" id="WP_215821305.1">
    <property type="nucleotide sequence ID" value="NZ_JAGSOY010000059.1"/>
</dbReference>
<dbReference type="Gene3D" id="2.30.30.40">
    <property type="entry name" value="SH3 Domains"/>
    <property type="match status" value="1"/>
</dbReference>
<evidence type="ECO:0000313" key="2">
    <source>
        <dbReference type="EMBL" id="MBU2713071.1"/>
    </source>
</evidence>
<keyword evidence="3" id="KW-1185">Reference proteome</keyword>
<accession>A0ABS5ZII1</accession>
<feature type="signal peptide" evidence="1">
    <location>
        <begin position="1"/>
        <end position="20"/>
    </location>
</feature>
<proteinExistence type="predicted"/>
<feature type="chain" id="PRO_5045639433" evidence="1">
    <location>
        <begin position="21"/>
        <end position="121"/>
    </location>
</feature>
<dbReference type="EMBL" id="JAGSOY010000059">
    <property type="protein sequence ID" value="MBU2713071.1"/>
    <property type="molecule type" value="Genomic_DNA"/>
</dbReference>
<name>A0ABS5ZII1_9GAMM</name>
<keyword evidence="1" id="KW-0732">Signal</keyword>